<dbReference type="RefSeq" id="WP_119950028.1">
    <property type="nucleotide sequence ID" value="NZ_QZEZ01000003.1"/>
</dbReference>
<accession>A0A3A3Z1B6</accession>
<dbReference type="PROSITE" id="PS51257">
    <property type="entry name" value="PROKAR_LIPOPROTEIN"/>
    <property type="match status" value="1"/>
</dbReference>
<name>A0A3A3Z1B6_9ACTN</name>
<reference evidence="2 3" key="1">
    <citation type="submission" date="2018-09" db="EMBL/GenBank/DDBJ databases">
        <title>YIM 75000 draft genome.</title>
        <authorList>
            <person name="Tang S."/>
            <person name="Feng Y."/>
        </authorList>
    </citation>
    <scope>NUCLEOTIDE SEQUENCE [LARGE SCALE GENOMIC DNA]</scope>
    <source>
        <strain evidence="2 3">YIM 75000</strain>
    </source>
</reference>
<dbReference type="AlphaFoldDB" id="A0A3A3Z1B6"/>
<evidence type="ECO:0000256" key="1">
    <source>
        <dbReference type="SAM" id="MobiDB-lite"/>
    </source>
</evidence>
<dbReference type="OrthoDB" id="3436074at2"/>
<feature type="compositionally biased region" description="Pro residues" evidence="1">
    <location>
        <begin position="50"/>
        <end position="63"/>
    </location>
</feature>
<dbReference type="Proteomes" id="UP000265614">
    <property type="component" value="Unassembled WGS sequence"/>
</dbReference>
<gene>
    <name evidence="2" type="ORF">D5H78_08555</name>
</gene>
<feature type="region of interest" description="Disordered" evidence="1">
    <location>
        <begin position="25"/>
        <end position="82"/>
    </location>
</feature>
<proteinExistence type="predicted"/>
<dbReference type="EMBL" id="QZEZ01000003">
    <property type="protein sequence ID" value="RJK96297.1"/>
    <property type="molecule type" value="Genomic_DNA"/>
</dbReference>
<evidence type="ECO:0000313" key="3">
    <source>
        <dbReference type="Proteomes" id="UP000265614"/>
    </source>
</evidence>
<dbReference type="InterPro" id="IPR006311">
    <property type="entry name" value="TAT_signal"/>
</dbReference>
<sequence length="353" mass="36533">MARADGLSRRAVLAAGLGLAVAGCSSDGAGGGSAAPSAPAPGTPSARPTATPPSPSPSAPAPSPTVALPSVEPWRPVGDEQRPEVKLAATAAVQALLAVPAGGGGAAAARARLDAAGVDPGLLDGAGSLLPPSGPSVAQVVYPSYGGLLDDDASVITVVRQWWVQDGEVAEREVIADVRLRRRSGGWRVREVRPAVAGAVDLARVEPAARAVLEAPSLQLPDPARQDVARLAVPELLALLTALGERHELQVVCLRSGHPREVYGTTRDSNHWRGRAVDIWAVDGVPVVTMEPDDRRLLAFLAEGRDLGATEIGSPADPDGPQEGCRGRVFFANELHRDHVHFGFDRVPKPTCG</sequence>
<evidence type="ECO:0000313" key="2">
    <source>
        <dbReference type="EMBL" id="RJK96297.1"/>
    </source>
</evidence>
<protein>
    <submittedName>
        <fullName evidence="2">Uncharacterized protein</fullName>
    </submittedName>
</protein>
<keyword evidence="3" id="KW-1185">Reference proteome</keyword>
<dbReference type="PROSITE" id="PS51318">
    <property type="entry name" value="TAT"/>
    <property type="match status" value="1"/>
</dbReference>
<organism evidence="2 3">
    <name type="scientific">Vallicoccus soli</name>
    <dbReference type="NCBI Taxonomy" id="2339232"/>
    <lineage>
        <taxon>Bacteria</taxon>
        <taxon>Bacillati</taxon>
        <taxon>Actinomycetota</taxon>
        <taxon>Actinomycetes</taxon>
        <taxon>Motilibacterales</taxon>
        <taxon>Vallicoccaceae</taxon>
        <taxon>Vallicoccus</taxon>
    </lineage>
</organism>
<comment type="caution">
    <text evidence="2">The sequence shown here is derived from an EMBL/GenBank/DDBJ whole genome shotgun (WGS) entry which is preliminary data.</text>
</comment>